<dbReference type="SUPFAM" id="SSF56436">
    <property type="entry name" value="C-type lectin-like"/>
    <property type="match status" value="1"/>
</dbReference>
<dbReference type="GeneID" id="118420145"/>
<protein>
    <submittedName>
        <fullName evidence="4">Lactose-binding lectin l-2-like</fullName>
    </submittedName>
</protein>
<keyword evidence="1" id="KW-1015">Disulfide bond</keyword>
<dbReference type="PROSITE" id="PS00615">
    <property type="entry name" value="C_TYPE_LECTIN_1"/>
    <property type="match status" value="1"/>
</dbReference>
<feature type="domain" description="C-type lectin" evidence="2">
    <location>
        <begin position="17"/>
        <end position="139"/>
    </location>
</feature>
<evidence type="ECO:0000313" key="4">
    <source>
        <dbReference type="RefSeq" id="XP_035682746.1"/>
    </source>
</evidence>
<dbReference type="AlphaFoldDB" id="A0A9J7MWN3"/>
<dbReference type="InterPro" id="IPR016187">
    <property type="entry name" value="CTDL_fold"/>
</dbReference>
<reference evidence="3" key="1">
    <citation type="journal article" date="2020" name="Nat. Ecol. Evol.">
        <title>Deeply conserved synteny resolves early events in vertebrate evolution.</title>
        <authorList>
            <person name="Simakov O."/>
            <person name="Marletaz F."/>
            <person name="Yue J.X."/>
            <person name="O'Connell B."/>
            <person name="Jenkins J."/>
            <person name="Brandt A."/>
            <person name="Calef R."/>
            <person name="Tung C.H."/>
            <person name="Huang T.K."/>
            <person name="Schmutz J."/>
            <person name="Satoh N."/>
            <person name="Yu J.K."/>
            <person name="Putnam N.H."/>
            <person name="Green R.E."/>
            <person name="Rokhsar D.S."/>
        </authorList>
    </citation>
    <scope>NUCLEOTIDE SEQUENCE [LARGE SCALE GENOMIC DNA]</scope>
    <source>
        <strain evidence="3">S238N-H82</strain>
    </source>
</reference>
<dbReference type="OMA" id="ASKRITW"/>
<reference evidence="4" key="2">
    <citation type="submission" date="2025-08" db="UniProtKB">
        <authorList>
            <consortium name="RefSeq"/>
        </authorList>
    </citation>
    <scope>IDENTIFICATION</scope>
    <source>
        <strain evidence="4">S238N-H82</strain>
        <tissue evidence="4">Testes</tissue>
    </source>
</reference>
<accession>A0A9J7MWN3</accession>
<dbReference type="PROSITE" id="PS50041">
    <property type="entry name" value="C_TYPE_LECTIN_2"/>
    <property type="match status" value="1"/>
</dbReference>
<name>A0A9J7MWN3_BRAFL</name>
<dbReference type="PANTHER" id="PTHR22801:SF63">
    <property type="entry name" value="C-TYPE LECTIN DOMAIN-CONTAINING PROTEIN"/>
    <property type="match status" value="1"/>
</dbReference>
<dbReference type="InterPro" id="IPR018378">
    <property type="entry name" value="C-type_lectin_CS"/>
</dbReference>
<dbReference type="Proteomes" id="UP000001554">
    <property type="component" value="Chromosome 7"/>
</dbReference>
<dbReference type="Gene3D" id="3.10.100.10">
    <property type="entry name" value="Mannose-Binding Protein A, subunit A"/>
    <property type="match status" value="1"/>
</dbReference>
<gene>
    <name evidence="4" type="primary">LOC118420145</name>
</gene>
<dbReference type="OrthoDB" id="418245at2759"/>
<sequence>MLSSARLPGCPDGFTKFEGACFKAYHHTVTYGQARQFCAGKGGLLAMPKDRRTDDFLWNLKNAADSGSFFWFGLSDENSEGRWMWEDGTVHNVYADWGNWQEGQPNNQDGNEDCAHCNSPAKPGWNDLSCGYTAKFICQTTGVSDDIIGN</sequence>
<keyword evidence="3" id="KW-1185">Reference proteome</keyword>
<organism evidence="3 4">
    <name type="scientific">Branchiostoma floridae</name>
    <name type="common">Florida lancelet</name>
    <name type="synonym">Amphioxus</name>
    <dbReference type="NCBI Taxonomy" id="7739"/>
    <lineage>
        <taxon>Eukaryota</taxon>
        <taxon>Metazoa</taxon>
        <taxon>Chordata</taxon>
        <taxon>Cephalochordata</taxon>
        <taxon>Leptocardii</taxon>
        <taxon>Amphioxiformes</taxon>
        <taxon>Branchiostomatidae</taxon>
        <taxon>Branchiostoma</taxon>
    </lineage>
</organism>
<dbReference type="InterPro" id="IPR050801">
    <property type="entry name" value="Ca-Dep_Lectins_ImmuneDev"/>
</dbReference>
<evidence type="ECO:0000259" key="2">
    <source>
        <dbReference type="PROSITE" id="PS50041"/>
    </source>
</evidence>
<evidence type="ECO:0000256" key="1">
    <source>
        <dbReference type="ARBA" id="ARBA00023157"/>
    </source>
</evidence>
<dbReference type="RefSeq" id="XP_035682746.1">
    <property type="nucleotide sequence ID" value="XM_035826853.1"/>
</dbReference>
<proteinExistence type="predicted"/>
<dbReference type="InterPro" id="IPR016186">
    <property type="entry name" value="C-type_lectin-like/link_sf"/>
</dbReference>
<evidence type="ECO:0000313" key="3">
    <source>
        <dbReference type="Proteomes" id="UP000001554"/>
    </source>
</evidence>
<dbReference type="Pfam" id="PF00059">
    <property type="entry name" value="Lectin_C"/>
    <property type="match status" value="1"/>
</dbReference>
<dbReference type="KEGG" id="bfo:118420145"/>
<dbReference type="PANTHER" id="PTHR22801">
    <property type="entry name" value="LITHOSTATHINE"/>
    <property type="match status" value="1"/>
</dbReference>
<dbReference type="InterPro" id="IPR001304">
    <property type="entry name" value="C-type_lectin-like"/>
</dbReference>
<dbReference type="SMART" id="SM00034">
    <property type="entry name" value="CLECT"/>
    <property type="match status" value="1"/>
</dbReference>